<evidence type="ECO:0000313" key="2">
    <source>
        <dbReference type="Proteomes" id="UP000217076"/>
    </source>
</evidence>
<dbReference type="InterPro" id="IPR009531">
    <property type="entry name" value="DUF1150"/>
</dbReference>
<dbReference type="STRING" id="83401.SAMN05421742_101312"/>
<dbReference type="EMBL" id="FNCV01000001">
    <property type="protein sequence ID" value="SDG46171.1"/>
    <property type="molecule type" value="Genomic_DNA"/>
</dbReference>
<accession>A0A1G7UFX0</accession>
<dbReference type="OrthoDB" id="7865555at2"/>
<protein>
    <recommendedName>
        <fullName evidence="3">DUF1150 family protein</fullName>
    </recommendedName>
</protein>
<evidence type="ECO:0000313" key="1">
    <source>
        <dbReference type="EMBL" id="SDG46171.1"/>
    </source>
</evidence>
<keyword evidence="2" id="KW-1185">Reference proteome</keyword>
<dbReference type="AlphaFoldDB" id="A0A1G7UFX0"/>
<gene>
    <name evidence="1" type="ORF">SAMN05421742_101312</name>
</gene>
<dbReference type="Proteomes" id="UP000217076">
    <property type="component" value="Unassembled WGS sequence"/>
</dbReference>
<organism evidence="1 2">
    <name type="scientific">Roseospirillum parvum</name>
    <dbReference type="NCBI Taxonomy" id="83401"/>
    <lineage>
        <taxon>Bacteria</taxon>
        <taxon>Pseudomonadati</taxon>
        <taxon>Pseudomonadota</taxon>
        <taxon>Alphaproteobacteria</taxon>
        <taxon>Rhodospirillales</taxon>
        <taxon>Rhodospirillaceae</taxon>
        <taxon>Roseospirillum</taxon>
    </lineage>
</organism>
<name>A0A1G7UFX0_9PROT</name>
<dbReference type="Pfam" id="PF06620">
    <property type="entry name" value="DUF1150"/>
    <property type="match status" value="1"/>
</dbReference>
<evidence type="ECO:0008006" key="3">
    <source>
        <dbReference type="Google" id="ProtNLM"/>
    </source>
</evidence>
<dbReference type="RefSeq" id="WP_092614303.1">
    <property type="nucleotide sequence ID" value="NZ_FNCV01000001.1"/>
</dbReference>
<sequence length="89" mass="9048">MTAPKATPRKTGLPSAAEFSTELSGAGLSGAELAALGTQTIAFIKPVEQEGRTVWSIHAADGQPLGAAQTRDAAMGAALQHNLTPISVH</sequence>
<reference evidence="2" key="1">
    <citation type="submission" date="2016-10" db="EMBL/GenBank/DDBJ databases">
        <authorList>
            <person name="Varghese N."/>
            <person name="Submissions S."/>
        </authorList>
    </citation>
    <scope>NUCLEOTIDE SEQUENCE [LARGE SCALE GENOMIC DNA]</scope>
    <source>
        <strain evidence="2">930I</strain>
    </source>
</reference>
<proteinExistence type="predicted"/>